<keyword evidence="4 6" id="KW-1133">Transmembrane helix</keyword>
<proteinExistence type="predicted"/>
<keyword evidence="5 6" id="KW-0472">Membrane</keyword>
<dbReference type="InterPro" id="IPR010432">
    <property type="entry name" value="RDD"/>
</dbReference>
<evidence type="ECO:0000259" key="7">
    <source>
        <dbReference type="Pfam" id="PF06271"/>
    </source>
</evidence>
<keyword evidence="3 6" id="KW-0812">Transmembrane</keyword>
<dbReference type="GO" id="GO:0005886">
    <property type="term" value="C:plasma membrane"/>
    <property type="evidence" value="ECO:0007669"/>
    <property type="project" value="UniProtKB-SubCell"/>
</dbReference>
<evidence type="ECO:0000256" key="4">
    <source>
        <dbReference type="ARBA" id="ARBA00022989"/>
    </source>
</evidence>
<feature type="transmembrane region" description="Helical" evidence="6">
    <location>
        <begin position="86"/>
        <end position="105"/>
    </location>
</feature>
<comment type="subcellular location">
    <subcellularLocation>
        <location evidence="1">Cell membrane</location>
        <topology evidence="1">Multi-pass membrane protein</topology>
    </subcellularLocation>
</comment>
<evidence type="ECO:0000313" key="8">
    <source>
        <dbReference type="EMBL" id="CAA9547448.1"/>
    </source>
</evidence>
<dbReference type="AlphaFoldDB" id="A0A6J4UD48"/>
<evidence type="ECO:0000256" key="6">
    <source>
        <dbReference type="SAM" id="Phobius"/>
    </source>
</evidence>
<accession>A0A6J4UD48</accession>
<dbReference type="EMBL" id="CADCWI010000040">
    <property type="protein sequence ID" value="CAA9547448.1"/>
    <property type="molecule type" value="Genomic_DNA"/>
</dbReference>
<organism evidence="8">
    <name type="scientific">uncultured Thermomicrobiales bacterium</name>
    <dbReference type="NCBI Taxonomy" id="1645740"/>
    <lineage>
        <taxon>Bacteria</taxon>
        <taxon>Pseudomonadati</taxon>
        <taxon>Thermomicrobiota</taxon>
        <taxon>Thermomicrobia</taxon>
        <taxon>Thermomicrobiales</taxon>
        <taxon>environmental samples</taxon>
    </lineage>
</organism>
<dbReference type="PANTHER" id="PTHR36115">
    <property type="entry name" value="PROLINE-RICH ANTIGEN HOMOLOG-RELATED"/>
    <property type="match status" value="1"/>
</dbReference>
<dbReference type="InterPro" id="IPR051791">
    <property type="entry name" value="Pra-immunoreactive"/>
</dbReference>
<evidence type="ECO:0000256" key="3">
    <source>
        <dbReference type="ARBA" id="ARBA00022692"/>
    </source>
</evidence>
<protein>
    <submittedName>
        <fullName evidence="8">RDD domain containing protein</fullName>
    </submittedName>
</protein>
<keyword evidence="2" id="KW-1003">Cell membrane</keyword>
<gene>
    <name evidence="8" type="ORF">AVDCRST_MAG43-775</name>
</gene>
<feature type="domain" description="RDD" evidence="7">
    <location>
        <begin position="3"/>
        <end position="118"/>
    </location>
</feature>
<feature type="transmembrane region" description="Helical" evidence="6">
    <location>
        <begin position="12"/>
        <end position="31"/>
    </location>
</feature>
<evidence type="ECO:0000256" key="1">
    <source>
        <dbReference type="ARBA" id="ARBA00004651"/>
    </source>
</evidence>
<sequence>MQYAGFWKRFLAWVIDAIILAIVGVIINQVFDQNVATLISTLVGWGYFAGMESSERQATLGKSAMGIVVTDVGGQRISFLRATGRYFAKILSALILLFGYIMAAFTARKQGLHDMLAGTLVLSR</sequence>
<name>A0A6J4UD48_9BACT</name>
<evidence type="ECO:0000256" key="2">
    <source>
        <dbReference type="ARBA" id="ARBA00022475"/>
    </source>
</evidence>
<reference evidence="8" key="1">
    <citation type="submission" date="2020-02" db="EMBL/GenBank/DDBJ databases">
        <authorList>
            <person name="Meier V. D."/>
        </authorList>
    </citation>
    <scope>NUCLEOTIDE SEQUENCE</scope>
    <source>
        <strain evidence="8">AVDCRST_MAG43</strain>
    </source>
</reference>
<evidence type="ECO:0000256" key="5">
    <source>
        <dbReference type="ARBA" id="ARBA00023136"/>
    </source>
</evidence>
<dbReference type="Pfam" id="PF06271">
    <property type="entry name" value="RDD"/>
    <property type="match status" value="1"/>
</dbReference>